<name>A0A7Z0DSG4_9ACTN</name>
<reference evidence="1 2" key="1">
    <citation type="submission" date="2020-07" db="EMBL/GenBank/DDBJ databases">
        <title>Sequencing the genomes of 1000 actinobacteria strains.</title>
        <authorList>
            <person name="Klenk H.-P."/>
        </authorList>
    </citation>
    <scope>NUCLEOTIDE SEQUENCE [LARGE SCALE GENOMIC DNA]</scope>
    <source>
        <strain evidence="1 2">DSM 26487</strain>
    </source>
</reference>
<evidence type="ECO:0000313" key="1">
    <source>
        <dbReference type="EMBL" id="NYI80559.1"/>
    </source>
</evidence>
<keyword evidence="2" id="KW-1185">Reference proteome</keyword>
<protein>
    <submittedName>
        <fullName evidence="1">Uncharacterized protein</fullName>
    </submittedName>
</protein>
<dbReference type="Proteomes" id="UP000564496">
    <property type="component" value="Unassembled WGS sequence"/>
</dbReference>
<organism evidence="1 2">
    <name type="scientific">Nocardioides panzhihuensis</name>
    <dbReference type="NCBI Taxonomy" id="860243"/>
    <lineage>
        <taxon>Bacteria</taxon>
        <taxon>Bacillati</taxon>
        <taxon>Actinomycetota</taxon>
        <taxon>Actinomycetes</taxon>
        <taxon>Propionibacteriales</taxon>
        <taxon>Nocardioidaceae</taxon>
        <taxon>Nocardioides</taxon>
    </lineage>
</organism>
<dbReference type="AlphaFoldDB" id="A0A7Z0DSG4"/>
<evidence type="ECO:0000313" key="2">
    <source>
        <dbReference type="Proteomes" id="UP000564496"/>
    </source>
</evidence>
<dbReference type="EMBL" id="JACBZR010000001">
    <property type="protein sequence ID" value="NYI80559.1"/>
    <property type="molecule type" value="Genomic_DNA"/>
</dbReference>
<proteinExistence type="predicted"/>
<comment type="caution">
    <text evidence="1">The sequence shown here is derived from an EMBL/GenBank/DDBJ whole genome shotgun (WGS) entry which is preliminary data.</text>
</comment>
<sequence>MTTSIARIPDHARDEAYLLVGFTLHDPVRRE</sequence>
<gene>
    <name evidence="1" type="ORF">BJ988_005207</name>
</gene>
<accession>A0A7Z0DSG4</accession>